<dbReference type="Proteomes" id="UP000251314">
    <property type="component" value="Unassembled WGS sequence"/>
</dbReference>
<evidence type="ECO:0000313" key="2">
    <source>
        <dbReference type="EMBL" id="KAG2901952.1"/>
    </source>
</evidence>
<evidence type="ECO:0008006" key="6">
    <source>
        <dbReference type="Google" id="ProtNLM"/>
    </source>
</evidence>
<dbReference type="EMBL" id="RCMK01001106">
    <property type="protein sequence ID" value="KAG2901952.1"/>
    <property type="molecule type" value="Genomic_DNA"/>
</dbReference>
<dbReference type="VEuPathDB" id="FungiDB:PC110_g18612"/>
<reference evidence="4 5" key="1">
    <citation type="submission" date="2018-01" db="EMBL/GenBank/DDBJ databases">
        <title>Draft genome of the strawberry crown rot pathogen Phytophthora cactorum.</title>
        <authorList>
            <person name="Armitage A.D."/>
            <person name="Lysoe E."/>
            <person name="Nellist C.F."/>
            <person name="Harrison R.J."/>
            <person name="Brurberg M.B."/>
        </authorList>
    </citation>
    <scope>NUCLEOTIDE SEQUENCE [LARGE SCALE GENOMIC DNA]</scope>
    <source>
        <strain evidence="4 5">10300</strain>
    </source>
</reference>
<dbReference type="AlphaFoldDB" id="A0A329RJT6"/>
<name>A0A329RJT6_9STRA</name>
<proteinExistence type="predicted"/>
<dbReference type="Proteomes" id="UP000736787">
    <property type="component" value="Unassembled WGS sequence"/>
</dbReference>
<sequence>MVFILVYADDILVATDDEQRKVKLFEDLDVENGIKVEGLLNQ</sequence>
<evidence type="ECO:0000313" key="3">
    <source>
        <dbReference type="EMBL" id="KAG2962113.1"/>
    </source>
</evidence>
<protein>
    <recommendedName>
        <fullName evidence="6">Reverse transcriptase Ty1/copia-type domain-containing protein</fullName>
    </recommendedName>
</protein>
<evidence type="ECO:0000313" key="1">
    <source>
        <dbReference type="EMBL" id="KAG2837689.1"/>
    </source>
</evidence>
<reference evidence="1" key="2">
    <citation type="submission" date="2018-10" db="EMBL/GenBank/DDBJ databases">
        <title>Effector identification in a new, highly contiguous assembly of the strawberry crown rot pathogen Phytophthora cactorum.</title>
        <authorList>
            <person name="Armitage A.D."/>
            <person name="Nellist C.F."/>
            <person name="Bates H."/>
            <person name="Vickerstaff R.J."/>
            <person name="Harrison R.J."/>
        </authorList>
    </citation>
    <scope>NUCLEOTIDE SEQUENCE</scope>
    <source>
        <strain evidence="1">15-7</strain>
        <strain evidence="2">4040</strain>
        <strain evidence="3">P415</strain>
    </source>
</reference>
<dbReference type="Proteomes" id="UP000735874">
    <property type="component" value="Unassembled WGS sequence"/>
</dbReference>
<dbReference type="EMBL" id="RCMG01001056">
    <property type="protein sequence ID" value="KAG2837689.1"/>
    <property type="molecule type" value="Genomic_DNA"/>
</dbReference>
<dbReference type="EMBL" id="RCML01001506">
    <property type="protein sequence ID" value="KAG2962113.1"/>
    <property type="molecule type" value="Genomic_DNA"/>
</dbReference>
<evidence type="ECO:0000313" key="5">
    <source>
        <dbReference type="Proteomes" id="UP000251314"/>
    </source>
</evidence>
<comment type="caution">
    <text evidence="4">The sequence shown here is derived from an EMBL/GenBank/DDBJ whole genome shotgun (WGS) entry which is preliminary data.</text>
</comment>
<organism evidence="4 5">
    <name type="scientific">Phytophthora cactorum</name>
    <dbReference type="NCBI Taxonomy" id="29920"/>
    <lineage>
        <taxon>Eukaryota</taxon>
        <taxon>Sar</taxon>
        <taxon>Stramenopiles</taxon>
        <taxon>Oomycota</taxon>
        <taxon>Peronosporomycetes</taxon>
        <taxon>Peronosporales</taxon>
        <taxon>Peronosporaceae</taxon>
        <taxon>Phytophthora</taxon>
    </lineage>
</organism>
<dbReference type="EMBL" id="MJFZ01000810">
    <property type="protein sequence ID" value="RAW24973.1"/>
    <property type="molecule type" value="Genomic_DNA"/>
</dbReference>
<dbReference type="OrthoDB" id="1740642at2759"/>
<dbReference type="Proteomes" id="UP000697107">
    <property type="component" value="Unassembled WGS sequence"/>
</dbReference>
<evidence type="ECO:0000313" key="4">
    <source>
        <dbReference type="EMBL" id="RAW24973.1"/>
    </source>
</evidence>
<accession>A0A329RJT6</accession>
<gene>
    <name evidence="4" type="ORF">PC110_g18612</name>
    <name evidence="1" type="ORF">PC113_g19794</name>
    <name evidence="2" type="ORF">PC117_g21605</name>
    <name evidence="3" type="ORF">PC118_g21600</name>
</gene>
<keyword evidence="5" id="KW-1185">Reference proteome</keyword>